<proteinExistence type="predicted"/>
<dbReference type="PANTHER" id="PTHR35902">
    <property type="entry name" value="S-LAYER DOMAIN-LIKE PROTEIN-RELATED"/>
    <property type="match status" value="1"/>
</dbReference>
<evidence type="ECO:0000313" key="2">
    <source>
        <dbReference type="Proteomes" id="UP000218615"/>
    </source>
</evidence>
<dbReference type="AlphaFoldDB" id="A0A284VJK8"/>
<organism evidence="1 2">
    <name type="scientific">Candidatus Methanoperedens nitratireducens</name>
    <dbReference type="NCBI Taxonomy" id="1392998"/>
    <lineage>
        <taxon>Archaea</taxon>
        <taxon>Methanobacteriati</taxon>
        <taxon>Methanobacteriota</taxon>
        <taxon>Stenosarchaea group</taxon>
        <taxon>Methanomicrobia</taxon>
        <taxon>Methanosarcinales</taxon>
        <taxon>ANME-2 cluster</taxon>
        <taxon>Candidatus Methanoperedentaceae</taxon>
        <taxon>Candidatus Methanoperedens</taxon>
    </lineage>
</organism>
<keyword evidence="2" id="KW-1185">Reference proteome</keyword>
<dbReference type="EMBL" id="FZMP01000023">
    <property type="protein sequence ID" value="SNQ59430.1"/>
    <property type="molecule type" value="Genomic_DNA"/>
</dbReference>
<sequence>MNKIITFLFLLVVMISGAAGAYDTPATYYVPQSFDFAKNYYNSYGSPDINATIVGDNEFERGKIVTLNIDLMNRGKFLGFESDRTPSGADEIYAAQTEVKLEGKMVDATGIVASLSAEPGSSIEVKSTSQQVGSIRSGQNALAPIKFDIKIDKKAKAGEYNLYLNLTYDYQKNVQIIDANATQQTYDANYWYGMIAQNQTLKVKVKKQADFEIVKTNGSLYQGREDIIEIEFKNTGEDVAKDVKAVINPADPLSTTDDKAFLGTMEPGSTATARFKIKADSKSLTKTYAVDIVLRYETPAGDITYSSTLQAPVEVKELGLFQRLFGWI</sequence>
<accession>A0A284VJK8</accession>
<dbReference type="OrthoDB" id="56770at2157"/>
<evidence type="ECO:0008006" key="3">
    <source>
        <dbReference type="Google" id="ProtNLM"/>
    </source>
</evidence>
<dbReference type="Proteomes" id="UP000218615">
    <property type="component" value="Unassembled WGS sequence"/>
</dbReference>
<evidence type="ECO:0000313" key="1">
    <source>
        <dbReference type="EMBL" id="SNQ59430.1"/>
    </source>
</evidence>
<dbReference type="PANTHER" id="PTHR35902:SF3">
    <property type="entry name" value="NPCBM-ASSOCIATED, NEW3 DOMAIN OF ALPHA-GALACTOSIDASE"/>
    <property type="match status" value="1"/>
</dbReference>
<reference evidence="2" key="1">
    <citation type="submission" date="2017-06" db="EMBL/GenBank/DDBJ databases">
        <authorList>
            <person name="Cremers G."/>
        </authorList>
    </citation>
    <scope>NUCLEOTIDE SEQUENCE [LARGE SCALE GENOMIC DNA]</scope>
</reference>
<name>A0A284VJK8_9EURY</name>
<protein>
    <recommendedName>
        <fullName evidence="3">NPCBM-associated, NEW3 domain of alpha-galactosidase</fullName>
    </recommendedName>
</protein>
<gene>
    <name evidence="1" type="ORF">MNV_1190013</name>
</gene>
<dbReference type="RefSeq" id="WP_096203807.1">
    <property type="nucleotide sequence ID" value="NZ_FZMP01000023.1"/>
</dbReference>